<evidence type="ECO:0000256" key="5">
    <source>
        <dbReference type="SAM" id="MobiDB-lite"/>
    </source>
</evidence>
<feature type="transmembrane region" description="Helical" evidence="6">
    <location>
        <begin position="673"/>
        <end position="693"/>
    </location>
</feature>
<protein>
    <recommendedName>
        <fullName evidence="12">ER transporter 6TM N-terminal domain-containing protein</fullName>
    </recommendedName>
</protein>
<evidence type="ECO:0000256" key="1">
    <source>
        <dbReference type="ARBA" id="ARBA00004141"/>
    </source>
</evidence>
<dbReference type="Proteomes" id="UP000028524">
    <property type="component" value="Unassembled WGS sequence"/>
</dbReference>
<dbReference type="InParanoid" id="A0A084QVG5"/>
<dbReference type="EMBL" id="KL660061">
    <property type="protein sequence ID" value="KFA67950.1"/>
    <property type="molecule type" value="Genomic_DNA"/>
</dbReference>
<feature type="transmembrane region" description="Helical" evidence="6">
    <location>
        <begin position="172"/>
        <end position="189"/>
    </location>
</feature>
<feature type="compositionally biased region" description="Acidic residues" evidence="5">
    <location>
        <begin position="534"/>
        <end position="556"/>
    </location>
</feature>
<comment type="subcellular location">
    <subcellularLocation>
        <location evidence="1">Membrane</location>
        <topology evidence="1">Multi-pass membrane protein</topology>
    </subcellularLocation>
</comment>
<keyword evidence="11" id="KW-1185">Reference proteome</keyword>
<dbReference type="GO" id="GO:0016020">
    <property type="term" value="C:membrane"/>
    <property type="evidence" value="ECO:0007669"/>
    <property type="project" value="UniProtKB-SubCell"/>
</dbReference>
<dbReference type="Pfam" id="PF10334">
    <property type="entry name" value="BRE4"/>
    <property type="match status" value="1"/>
</dbReference>
<dbReference type="InterPro" id="IPR049453">
    <property type="entry name" value="Memb_transporter_dom"/>
</dbReference>
<dbReference type="AlphaFoldDB" id="A0A084QVG5"/>
<dbReference type="PANTHER" id="PTHR37994">
    <property type="entry name" value="ARAE_2_N DOMAIN-CONTAINING PROTEIN-RELATED"/>
    <property type="match status" value="1"/>
</dbReference>
<keyword evidence="4 6" id="KW-0472">Membrane</keyword>
<feature type="transmembrane region" description="Helical" evidence="6">
    <location>
        <begin position="80"/>
        <end position="101"/>
    </location>
</feature>
<feature type="transmembrane region" description="Helical" evidence="6">
    <location>
        <begin position="53"/>
        <end position="73"/>
    </location>
</feature>
<feature type="transmembrane region" description="Helical" evidence="6">
    <location>
        <begin position="648"/>
        <end position="667"/>
    </location>
</feature>
<reference evidence="10 11" key="1">
    <citation type="journal article" date="2014" name="BMC Genomics">
        <title>Comparative genome sequencing reveals chemotype-specific gene clusters in the toxigenic black mold Stachybotrys.</title>
        <authorList>
            <person name="Semeiks J."/>
            <person name="Borek D."/>
            <person name="Otwinowski Z."/>
            <person name="Grishin N.V."/>
        </authorList>
    </citation>
    <scope>NUCLEOTIDE SEQUENCE [LARGE SCALE GENOMIC DNA]</scope>
    <source>
        <strain evidence="10 11">IBT 40285</strain>
    </source>
</reference>
<dbReference type="InterPro" id="IPR018823">
    <property type="entry name" value="ArAE_2_N"/>
</dbReference>
<evidence type="ECO:0000313" key="10">
    <source>
        <dbReference type="EMBL" id="KFA67950.1"/>
    </source>
</evidence>
<feature type="transmembrane region" description="Helical" evidence="6">
    <location>
        <begin position="588"/>
        <end position="613"/>
    </location>
</feature>
<evidence type="ECO:0000259" key="7">
    <source>
        <dbReference type="Pfam" id="PF10334"/>
    </source>
</evidence>
<evidence type="ECO:0000256" key="6">
    <source>
        <dbReference type="SAM" id="Phobius"/>
    </source>
</evidence>
<evidence type="ECO:0000256" key="4">
    <source>
        <dbReference type="ARBA" id="ARBA00023136"/>
    </source>
</evidence>
<name>A0A084QVG5_STAC4</name>
<dbReference type="OMA" id="GTYHWFI"/>
<feature type="transmembrane region" description="Helical" evidence="6">
    <location>
        <begin position="625"/>
        <end position="641"/>
    </location>
</feature>
<keyword evidence="2 6" id="KW-0812">Transmembrane</keyword>
<evidence type="ECO:0000259" key="8">
    <source>
        <dbReference type="Pfam" id="PF10337"/>
    </source>
</evidence>
<sequence length="975" mass="108757">MAWVNIRRPRTLPAWLNHFNARDLKILARCWVAVWVAFLCVFVHPVLLELGQAAFFAALLLLIVPPASILFVYLLAALTLLLGMCLAWCWGLLTMKAALAARPAAETSALLLQLQAQAAEEAQQSGQSPQWEAQILVHDGFMLDARVTAIFFSMGLLFIYVLARLRCANPKFMLMQLFGSITTNLFLLFGPTLPSFTGDLAAVLVKPGAIGIGLGVVSCLFLFPQSTSYVALESMEKLIGMMDASFESTSRRLHGEAMSIEELKATKARILGKYKATEPALGFLPLDLSRGRWNADDIKSLVEPLRVAMMGSFSLLDVHASWVVARERQEKMRNRQRSNTDASEKLAGSRERNEGAHIMDALRTPEEAAMHDEALASLGRTTKDILSICSESLKLSARCIHAANNCRWKKPRPNQFADLILEAEKTLETLRSTRETCVTNTTEGVLEAYDGIFTESGDLKPQWEFGPRNLRGIILTMVIEERILVASQGVEQLLKAILHLMQTRTRTRFWLPSRLKYAFSWFRNTGLTVPDANAFDDNDNDKDPDGDESMSVEEDSREAYRRLRISRGYPHKKPRNAVSKAMVATYRWLFNTSGIFAIRMVLVTFITAIPAVIPNSAGFFYREKGIWAVISAQTAMVVYMADFTFSLVTRVFGTLIGGVLGMLAWYVGSGDGIGNPYGMAASTGVFSIVVIWLRIFLPPAYTKGTILGGATFCLVIGFSYDQGHILQYGLPGQGYEAFWKRAVLVLIGFTVAIIVQIVPSPPSATRHVQKVLSCSVRTLSDHYALLLSHWGQKYSPLGAVAEELSISVAEKLQTLTPMIGVLQFEMSLSPFDQKTLRKTQDHVQAMNQSLRRLLDLSSSLPQEFQDRLANTFGLLDDRMIGDIMAVLGIVEQSLTTGSPLPERMPTPLIGRFYDYWRSQDERPILNKRLVRDDNYRRYCVAMSSYLKFLATIDDLVVLLKEGLGECHVLHPWESV</sequence>
<dbReference type="Pfam" id="PF13515">
    <property type="entry name" value="FUSC_2"/>
    <property type="match status" value="1"/>
</dbReference>
<feature type="transmembrane region" description="Helical" evidence="6">
    <location>
        <begin position="209"/>
        <end position="232"/>
    </location>
</feature>
<evidence type="ECO:0008006" key="12">
    <source>
        <dbReference type="Google" id="ProtNLM"/>
    </source>
</evidence>
<feature type="region of interest" description="Disordered" evidence="5">
    <location>
        <begin position="329"/>
        <end position="355"/>
    </location>
</feature>
<gene>
    <name evidence="10" type="ORF">S40285_03518</name>
</gene>
<dbReference type="HOGENOM" id="CLU_003918_1_0_1"/>
<dbReference type="STRING" id="1283841.A0A084QVG5"/>
<dbReference type="Pfam" id="PF10337">
    <property type="entry name" value="ArAE_2_N"/>
    <property type="match status" value="1"/>
</dbReference>
<feature type="compositionally biased region" description="Basic and acidic residues" evidence="5">
    <location>
        <begin position="342"/>
        <end position="355"/>
    </location>
</feature>
<evidence type="ECO:0000313" key="11">
    <source>
        <dbReference type="Proteomes" id="UP000028524"/>
    </source>
</evidence>
<feature type="domain" description="Integral membrane bound transporter" evidence="9">
    <location>
        <begin position="622"/>
        <end position="755"/>
    </location>
</feature>
<organism evidence="10 11">
    <name type="scientific">Stachybotrys chlorohalonatus (strain IBT 40285)</name>
    <dbReference type="NCBI Taxonomy" id="1283841"/>
    <lineage>
        <taxon>Eukaryota</taxon>
        <taxon>Fungi</taxon>
        <taxon>Dikarya</taxon>
        <taxon>Ascomycota</taxon>
        <taxon>Pezizomycotina</taxon>
        <taxon>Sordariomycetes</taxon>
        <taxon>Hypocreomycetidae</taxon>
        <taxon>Hypocreales</taxon>
        <taxon>Stachybotryaceae</taxon>
        <taxon>Stachybotrys</taxon>
    </lineage>
</organism>
<evidence type="ECO:0000256" key="2">
    <source>
        <dbReference type="ARBA" id="ARBA00022692"/>
    </source>
</evidence>
<dbReference type="PANTHER" id="PTHR37994:SF3">
    <property type="entry name" value="ER TRANSPORTER 6TM N-TERMINAL DOMAIN-CONTAINING PROTEIN"/>
    <property type="match status" value="1"/>
</dbReference>
<feature type="transmembrane region" description="Helical" evidence="6">
    <location>
        <begin position="26"/>
        <end position="47"/>
    </location>
</feature>
<accession>A0A084QVG5</accession>
<evidence type="ECO:0000259" key="9">
    <source>
        <dbReference type="Pfam" id="PF13515"/>
    </source>
</evidence>
<evidence type="ECO:0000256" key="3">
    <source>
        <dbReference type="ARBA" id="ARBA00022989"/>
    </source>
</evidence>
<feature type="domain" description="DUF2421" evidence="7">
    <location>
        <begin position="759"/>
        <end position="967"/>
    </location>
</feature>
<feature type="domain" description="Putative ER transporter 6TM N-terminal" evidence="8">
    <location>
        <begin position="12"/>
        <end position="444"/>
    </location>
</feature>
<feature type="region of interest" description="Disordered" evidence="5">
    <location>
        <begin position="533"/>
        <end position="556"/>
    </location>
</feature>
<keyword evidence="3 6" id="KW-1133">Transmembrane helix</keyword>
<feature type="transmembrane region" description="Helical" evidence="6">
    <location>
        <begin position="738"/>
        <end position="758"/>
    </location>
</feature>
<dbReference type="InterPro" id="IPR018820">
    <property type="entry name" value="BRE4-related_DUF2421"/>
</dbReference>
<feature type="transmembrane region" description="Helical" evidence="6">
    <location>
        <begin position="700"/>
        <end position="718"/>
    </location>
</feature>
<feature type="transmembrane region" description="Helical" evidence="6">
    <location>
        <begin position="147"/>
        <end position="165"/>
    </location>
</feature>
<dbReference type="OrthoDB" id="2274698at2759"/>
<proteinExistence type="predicted"/>